<feature type="domain" description="NYN" evidence="1">
    <location>
        <begin position="9"/>
        <end position="121"/>
    </location>
</feature>
<dbReference type="CDD" id="cd10910">
    <property type="entry name" value="PIN_limkain_b1_N_like"/>
    <property type="match status" value="1"/>
</dbReference>
<dbReference type="PANTHER" id="PTHR14379">
    <property type="entry name" value="LIMKAIN B LKAP"/>
    <property type="match status" value="1"/>
</dbReference>
<dbReference type="GO" id="GO:0005777">
    <property type="term" value="C:peroxisome"/>
    <property type="evidence" value="ECO:0007669"/>
    <property type="project" value="InterPro"/>
</dbReference>
<accession>A0A6G1DHB4</accession>
<reference evidence="2 3" key="1">
    <citation type="submission" date="2019-11" db="EMBL/GenBank/DDBJ databases">
        <title>Whole genome sequence of Oryza granulata.</title>
        <authorList>
            <person name="Li W."/>
        </authorList>
    </citation>
    <scope>NUCLEOTIDE SEQUENCE [LARGE SCALE GENOMIC DNA]</scope>
    <source>
        <strain evidence="3">cv. Menghai</strain>
        <tissue evidence="2">Leaf</tissue>
    </source>
</reference>
<keyword evidence="3" id="KW-1185">Reference proteome</keyword>
<gene>
    <name evidence="2" type="ORF">E2562_012789</name>
</gene>
<dbReference type="InterPro" id="IPR024768">
    <property type="entry name" value="Marf1"/>
</dbReference>
<dbReference type="GO" id="GO:0004540">
    <property type="term" value="F:RNA nuclease activity"/>
    <property type="evidence" value="ECO:0007669"/>
    <property type="project" value="InterPro"/>
</dbReference>
<dbReference type="PANTHER" id="PTHR14379:SF23">
    <property type="entry name" value="OS03G0370200 PROTEIN"/>
    <property type="match status" value="1"/>
</dbReference>
<organism evidence="2 3">
    <name type="scientific">Oryza meyeriana var. granulata</name>
    <dbReference type="NCBI Taxonomy" id="110450"/>
    <lineage>
        <taxon>Eukaryota</taxon>
        <taxon>Viridiplantae</taxon>
        <taxon>Streptophyta</taxon>
        <taxon>Embryophyta</taxon>
        <taxon>Tracheophyta</taxon>
        <taxon>Spermatophyta</taxon>
        <taxon>Magnoliopsida</taxon>
        <taxon>Liliopsida</taxon>
        <taxon>Poales</taxon>
        <taxon>Poaceae</taxon>
        <taxon>BOP clade</taxon>
        <taxon>Oryzoideae</taxon>
        <taxon>Oryzeae</taxon>
        <taxon>Oryzinae</taxon>
        <taxon>Oryza</taxon>
        <taxon>Oryza meyeriana</taxon>
    </lineage>
</organism>
<dbReference type="InterPro" id="IPR021139">
    <property type="entry name" value="NYN"/>
</dbReference>
<evidence type="ECO:0000313" key="2">
    <source>
        <dbReference type="EMBL" id="KAF0911978.1"/>
    </source>
</evidence>
<sequence>MGDCAAVAKTSVWWDIDRCGVPPGCRDPHRVAHNVVAALAAAGCTGPVSISAYGDAARVAPPVLAALSSTGISLNHVPFGAKDGTDKRMLVDILFWAIDNPPPGNYLLISGDQDFSDPVSYTHLDVYKRQGLG</sequence>
<dbReference type="GO" id="GO:0010468">
    <property type="term" value="P:regulation of gene expression"/>
    <property type="evidence" value="ECO:0007669"/>
    <property type="project" value="InterPro"/>
</dbReference>
<name>A0A6G1DHB4_9ORYZ</name>
<dbReference type="Proteomes" id="UP000479710">
    <property type="component" value="Unassembled WGS sequence"/>
</dbReference>
<dbReference type="OrthoDB" id="613081at2759"/>
<proteinExistence type="predicted"/>
<evidence type="ECO:0000259" key="1">
    <source>
        <dbReference type="Pfam" id="PF01936"/>
    </source>
</evidence>
<comment type="caution">
    <text evidence="2">The sequence shown here is derived from an EMBL/GenBank/DDBJ whole genome shotgun (WGS) entry which is preliminary data.</text>
</comment>
<protein>
    <recommendedName>
        <fullName evidence="1">NYN domain-containing protein</fullName>
    </recommendedName>
</protein>
<dbReference type="Pfam" id="PF01936">
    <property type="entry name" value="NYN"/>
    <property type="match status" value="1"/>
</dbReference>
<dbReference type="EMBL" id="SPHZ02000006">
    <property type="protein sequence ID" value="KAF0911978.1"/>
    <property type="molecule type" value="Genomic_DNA"/>
</dbReference>
<dbReference type="AlphaFoldDB" id="A0A6G1DHB4"/>
<evidence type="ECO:0000313" key="3">
    <source>
        <dbReference type="Proteomes" id="UP000479710"/>
    </source>
</evidence>